<keyword evidence="2" id="KW-0812">Transmembrane</keyword>
<evidence type="ECO:0000313" key="3">
    <source>
        <dbReference type="EMBL" id="NVL08542.1"/>
    </source>
</evidence>
<feature type="compositionally biased region" description="Low complexity" evidence="1">
    <location>
        <begin position="174"/>
        <end position="184"/>
    </location>
</feature>
<keyword evidence="2" id="KW-0472">Membrane</keyword>
<dbReference type="AlphaFoldDB" id="A0A973WPG1"/>
<organism evidence="3">
    <name type="scientific">Bradyrhizobium quebecense</name>
    <dbReference type="NCBI Taxonomy" id="2748629"/>
    <lineage>
        <taxon>Bacteria</taxon>
        <taxon>Pseudomonadati</taxon>
        <taxon>Pseudomonadota</taxon>
        <taxon>Alphaproteobacteria</taxon>
        <taxon>Hyphomicrobiales</taxon>
        <taxon>Nitrobacteraceae</taxon>
        <taxon>Bradyrhizobium</taxon>
    </lineage>
</organism>
<evidence type="ECO:0000256" key="2">
    <source>
        <dbReference type="SAM" id="Phobius"/>
    </source>
</evidence>
<accession>A0A973WPG1</accession>
<evidence type="ECO:0000256" key="1">
    <source>
        <dbReference type="SAM" id="MobiDB-lite"/>
    </source>
</evidence>
<protein>
    <submittedName>
        <fullName evidence="3">Uncharacterized protein</fullName>
    </submittedName>
</protein>
<feature type="region of interest" description="Disordered" evidence="1">
    <location>
        <begin position="149"/>
        <end position="203"/>
    </location>
</feature>
<dbReference type="EMBL" id="JABWSX010000001">
    <property type="protein sequence ID" value="NVL08542.1"/>
    <property type="molecule type" value="Genomic_DNA"/>
</dbReference>
<feature type="transmembrane region" description="Helical" evidence="2">
    <location>
        <begin position="21"/>
        <end position="40"/>
    </location>
</feature>
<dbReference type="RefSeq" id="WP_176532037.1">
    <property type="nucleotide sequence ID" value="NZ_CP088022.1"/>
</dbReference>
<reference evidence="3" key="1">
    <citation type="submission" date="2020-06" db="EMBL/GenBank/DDBJ databases">
        <title>Whole Genome Sequence of Bradyrhizobium sp. Strain 66S1MB.</title>
        <authorList>
            <person name="Bromfield E."/>
            <person name="Cloutier S."/>
        </authorList>
    </citation>
    <scope>NUCLEOTIDE SEQUENCE</scope>
    <source>
        <strain evidence="3">66S1MB</strain>
    </source>
</reference>
<feature type="compositionally biased region" description="Basic and acidic residues" evidence="1">
    <location>
        <begin position="162"/>
        <end position="173"/>
    </location>
</feature>
<feature type="transmembrane region" description="Helical" evidence="2">
    <location>
        <begin position="60"/>
        <end position="80"/>
    </location>
</feature>
<sequence>MLFAQIRANVAQERESGRHMRFLGLILRTLFLTLVVVITARVASPQNETIWSAYETPSDLFRIILGAAVCLFVAVQIFRYSRDPADMRRWVVIGGAAVPLARVGAVADRVGPAIIVQAPSIKMETAMSAPEGGFRSSIRWPVRCGNGRYSAPRLGSNSDPDAPDRRSSGDRFAADSASASNGSSGHKRAGPERRLRGLAATAA</sequence>
<gene>
    <name evidence="3" type="ORF">HU230_22835</name>
</gene>
<comment type="caution">
    <text evidence="3">The sequence shown here is derived from an EMBL/GenBank/DDBJ whole genome shotgun (WGS) entry which is preliminary data.</text>
</comment>
<name>A0A973WPG1_9BRAD</name>
<keyword evidence="2" id="KW-1133">Transmembrane helix</keyword>
<proteinExistence type="predicted"/>